<name>A0A1G6XCG9_PEPNI</name>
<keyword evidence="1" id="KW-1133">Transmembrane helix</keyword>
<proteinExistence type="predicted"/>
<keyword evidence="3" id="KW-1185">Reference proteome</keyword>
<dbReference type="STRING" id="2741.SAMN04489866_106116"/>
<dbReference type="EMBL" id="FNAF01000006">
    <property type="protein sequence ID" value="SDD75909.1"/>
    <property type="molecule type" value="Genomic_DNA"/>
</dbReference>
<evidence type="ECO:0000313" key="3">
    <source>
        <dbReference type="Proteomes" id="UP000198995"/>
    </source>
</evidence>
<keyword evidence="1" id="KW-0812">Transmembrane</keyword>
<keyword evidence="1" id="KW-0472">Membrane</keyword>
<organism evidence="2 3">
    <name type="scientific">Peptococcus niger</name>
    <dbReference type="NCBI Taxonomy" id="2741"/>
    <lineage>
        <taxon>Bacteria</taxon>
        <taxon>Bacillati</taxon>
        <taxon>Bacillota</taxon>
        <taxon>Clostridia</taxon>
        <taxon>Eubacteriales</taxon>
        <taxon>Peptococcaceae</taxon>
        <taxon>Peptococcus</taxon>
    </lineage>
</organism>
<gene>
    <name evidence="2" type="ORF">SAMN04489866_106116</name>
</gene>
<accession>A0A1G6XCG9</accession>
<evidence type="ECO:0000313" key="2">
    <source>
        <dbReference type="EMBL" id="SDD75909.1"/>
    </source>
</evidence>
<feature type="transmembrane region" description="Helical" evidence="1">
    <location>
        <begin position="12"/>
        <end position="33"/>
    </location>
</feature>
<sequence length="39" mass="4541">MIIEMPMMIGMFIGFLAAILIPVTVLYMLYTIYKKVQDQ</sequence>
<reference evidence="2 3" key="1">
    <citation type="submission" date="2016-10" db="EMBL/GenBank/DDBJ databases">
        <authorList>
            <person name="de Groot N.N."/>
        </authorList>
    </citation>
    <scope>NUCLEOTIDE SEQUENCE [LARGE SCALE GENOMIC DNA]</scope>
    <source>
        <strain evidence="2 3">DSM 20475</strain>
    </source>
</reference>
<dbReference type="Proteomes" id="UP000198995">
    <property type="component" value="Unassembled WGS sequence"/>
</dbReference>
<protein>
    <submittedName>
        <fullName evidence="2">Uncharacterized protein</fullName>
    </submittedName>
</protein>
<dbReference type="AlphaFoldDB" id="A0A1G6XCG9"/>
<evidence type="ECO:0000256" key="1">
    <source>
        <dbReference type="SAM" id="Phobius"/>
    </source>
</evidence>